<feature type="signal peptide" evidence="3">
    <location>
        <begin position="1"/>
        <end position="17"/>
    </location>
</feature>
<gene>
    <name evidence="6" type="ORF">C8A03DRAFT_42374</name>
</gene>
<dbReference type="PANTHER" id="PTHR11474">
    <property type="entry name" value="TYROSINASE FAMILY MEMBER"/>
    <property type="match status" value="1"/>
</dbReference>
<dbReference type="InterPro" id="IPR008922">
    <property type="entry name" value="Di-copper_centre_dom_sf"/>
</dbReference>
<dbReference type="Gene3D" id="1.10.1280.10">
    <property type="entry name" value="Di-copper center containing domain from catechol oxidase"/>
    <property type="match status" value="1"/>
</dbReference>
<dbReference type="Pfam" id="PF00264">
    <property type="entry name" value="Tyrosinase"/>
    <property type="match status" value="1"/>
</dbReference>
<sequence length="385" mass="42266">MMARLSLFLGLMTLGTTAPITNEDPEVVASRRITELSEQYQQNTICAISNSTNGCTPQNIRRRKAWPALTDDEKRSFITSLHCLNTLPSQTSTYHAPGARTRYDDFIITHIDATDFVHASGFFLPFHRHLLHLFESDLRSLCGYEGPMPYWDWTKSYLDPRGAEVFDGSDLSLGGNGAYIPGRKPTTIGLPGGFEKEIPPATGGGCVTSGPFAEGKWEIRLGPVGFEPQGPDGGRGFNPRCLTRDLSAEFSKGTRPTAVTELMDMCGDDLGCVNMEMDAPGGVPGGVHASGHWQIGLDALDVYASPSDPAFWLHHAQLDRVWTMWQGQDLAKRTYQVWGTMTAANVPPTPNVTLETMVDFGILAPSKPIRELVSPIDGDYCYIYE</sequence>
<evidence type="ECO:0000256" key="1">
    <source>
        <dbReference type="ARBA" id="ARBA00022723"/>
    </source>
</evidence>
<keyword evidence="1" id="KW-0479">Metal-binding</keyword>
<dbReference type="GO" id="GO:0046872">
    <property type="term" value="F:metal ion binding"/>
    <property type="evidence" value="ECO:0007669"/>
    <property type="project" value="UniProtKB-KW"/>
</dbReference>
<dbReference type="PANTHER" id="PTHR11474:SF126">
    <property type="entry name" value="TYROSINASE-LIKE PROTEIN TYR-1-RELATED"/>
    <property type="match status" value="1"/>
</dbReference>
<dbReference type="AlphaFoldDB" id="A0AAN7CDQ9"/>
<evidence type="ECO:0000313" key="7">
    <source>
        <dbReference type="Proteomes" id="UP001303760"/>
    </source>
</evidence>
<dbReference type="InterPro" id="IPR050316">
    <property type="entry name" value="Tyrosinase/Hemocyanin"/>
</dbReference>
<dbReference type="PRINTS" id="PR00092">
    <property type="entry name" value="TYROSINASE"/>
</dbReference>
<keyword evidence="3" id="KW-0732">Signal</keyword>
<evidence type="ECO:0000256" key="2">
    <source>
        <dbReference type="ARBA" id="ARBA00023008"/>
    </source>
</evidence>
<evidence type="ECO:0000259" key="5">
    <source>
        <dbReference type="PROSITE" id="PS00498"/>
    </source>
</evidence>
<feature type="domain" description="Tyrosinase copper-binding" evidence="5">
    <location>
        <begin position="308"/>
        <end position="319"/>
    </location>
</feature>
<evidence type="ECO:0000259" key="4">
    <source>
        <dbReference type="PROSITE" id="PS00497"/>
    </source>
</evidence>
<dbReference type="SUPFAM" id="SSF48056">
    <property type="entry name" value="Di-copper centre-containing domain"/>
    <property type="match status" value="1"/>
</dbReference>
<dbReference type="Proteomes" id="UP001303760">
    <property type="component" value="Unassembled WGS sequence"/>
</dbReference>
<organism evidence="6 7">
    <name type="scientific">Achaetomium macrosporum</name>
    <dbReference type="NCBI Taxonomy" id="79813"/>
    <lineage>
        <taxon>Eukaryota</taxon>
        <taxon>Fungi</taxon>
        <taxon>Dikarya</taxon>
        <taxon>Ascomycota</taxon>
        <taxon>Pezizomycotina</taxon>
        <taxon>Sordariomycetes</taxon>
        <taxon>Sordariomycetidae</taxon>
        <taxon>Sordariales</taxon>
        <taxon>Chaetomiaceae</taxon>
        <taxon>Achaetomium</taxon>
    </lineage>
</organism>
<dbReference type="PROSITE" id="PS00498">
    <property type="entry name" value="TYROSINASE_2"/>
    <property type="match status" value="1"/>
</dbReference>
<keyword evidence="7" id="KW-1185">Reference proteome</keyword>
<feature type="chain" id="PRO_5042830758" description="Tyrosinase copper-binding domain-containing protein" evidence="3">
    <location>
        <begin position="18"/>
        <end position="385"/>
    </location>
</feature>
<keyword evidence="2" id="KW-0186">Copper</keyword>
<dbReference type="EMBL" id="MU860048">
    <property type="protein sequence ID" value="KAK4240090.1"/>
    <property type="molecule type" value="Genomic_DNA"/>
</dbReference>
<accession>A0AAN7CDQ9</accession>
<feature type="domain" description="Tyrosinase copper-binding" evidence="4">
    <location>
        <begin position="118"/>
        <end position="135"/>
    </location>
</feature>
<protein>
    <recommendedName>
        <fullName evidence="4 5">Tyrosinase copper-binding domain-containing protein</fullName>
    </recommendedName>
</protein>
<dbReference type="PROSITE" id="PS00497">
    <property type="entry name" value="TYROSINASE_1"/>
    <property type="match status" value="1"/>
</dbReference>
<dbReference type="GO" id="GO:0016491">
    <property type="term" value="F:oxidoreductase activity"/>
    <property type="evidence" value="ECO:0007669"/>
    <property type="project" value="InterPro"/>
</dbReference>
<comment type="caution">
    <text evidence="6">The sequence shown here is derived from an EMBL/GenBank/DDBJ whole genome shotgun (WGS) entry which is preliminary data.</text>
</comment>
<reference evidence="6" key="1">
    <citation type="journal article" date="2023" name="Mol. Phylogenet. Evol.">
        <title>Genome-scale phylogeny and comparative genomics of the fungal order Sordariales.</title>
        <authorList>
            <person name="Hensen N."/>
            <person name="Bonometti L."/>
            <person name="Westerberg I."/>
            <person name="Brannstrom I.O."/>
            <person name="Guillou S."/>
            <person name="Cros-Aarteil S."/>
            <person name="Calhoun S."/>
            <person name="Haridas S."/>
            <person name="Kuo A."/>
            <person name="Mondo S."/>
            <person name="Pangilinan J."/>
            <person name="Riley R."/>
            <person name="LaButti K."/>
            <person name="Andreopoulos B."/>
            <person name="Lipzen A."/>
            <person name="Chen C."/>
            <person name="Yan M."/>
            <person name="Daum C."/>
            <person name="Ng V."/>
            <person name="Clum A."/>
            <person name="Steindorff A."/>
            <person name="Ohm R.A."/>
            <person name="Martin F."/>
            <person name="Silar P."/>
            <person name="Natvig D.O."/>
            <person name="Lalanne C."/>
            <person name="Gautier V."/>
            <person name="Ament-Velasquez S.L."/>
            <person name="Kruys A."/>
            <person name="Hutchinson M.I."/>
            <person name="Powell A.J."/>
            <person name="Barry K."/>
            <person name="Miller A.N."/>
            <person name="Grigoriev I.V."/>
            <person name="Debuchy R."/>
            <person name="Gladieux P."/>
            <person name="Hiltunen Thoren M."/>
            <person name="Johannesson H."/>
        </authorList>
    </citation>
    <scope>NUCLEOTIDE SEQUENCE</scope>
    <source>
        <strain evidence="6">CBS 532.94</strain>
    </source>
</reference>
<evidence type="ECO:0000256" key="3">
    <source>
        <dbReference type="SAM" id="SignalP"/>
    </source>
</evidence>
<reference evidence="6" key="2">
    <citation type="submission" date="2023-05" db="EMBL/GenBank/DDBJ databases">
        <authorList>
            <consortium name="Lawrence Berkeley National Laboratory"/>
            <person name="Steindorff A."/>
            <person name="Hensen N."/>
            <person name="Bonometti L."/>
            <person name="Westerberg I."/>
            <person name="Brannstrom I.O."/>
            <person name="Guillou S."/>
            <person name="Cros-Aarteil S."/>
            <person name="Calhoun S."/>
            <person name="Haridas S."/>
            <person name="Kuo A."/>
            <person name="Mondo S."/>
            <person name="Pangilinan J."/>
            <person name="Riley R."/>
            <person name="Labutti K."/>
            <person name="Andreopoulos B."/>
            <person name="Lipzen A."/>
            <person name="Chen C."/>
            <person name="Yanf M."/>
            <person name="Daum C."/>
            <person name="Ng V."/>
            <person name="Clum A."/>
            <person name="Ohm R."/>
            <person name="Martin F."/>
            <person name="Silar P."/>
            <person name="Natvig D."/>
            <person name="Lalanne C."/>
            <person name="Gautier V."/>
            <person name="Ament-Velasquez S.L."/>
            <person name="Kruys A."/>
            <person name="Hutchinson M.I."/>
            <person name="Powell A.J."/>
            <person name="Barry K."/>
            <person name="Miller A.N."/>
            <person name="Grigoriev I.V."/>
            <person name="Debuchy R."/>
            <person name="Gladieux P."/>
            <person name="Thoren M.H."/>
            <person name="Johannesson H."/>
        </authorList>
    </citation>
    <scope>NUCLEOTIDE SEQUENCE</scope>
    <source>
        <strain evidence="6">CBS 532.94</strain>
    </source>
</reference>
<dbReference type="InterPro" id="IPR002227">
    <property type="entry name" value="Tyrosinase_Cu-bd"/>
</dbReference>
<name>A0AAN7CDQ9_9PEZI</name>
<evidence type="ECO:0000313" key="6">
    <source>
        <dbReference type="EMBL" id="KAK4240090.1"/>
    </source>
</evidence>
<proteinExistence type="predicted"/>